<evidence type="ECO:0000256" key="1">
    <source>
        <dbReference type="SAM" id="SignalP"/>
    </source>
</evidence>
<evidence type="ECO:0000313" key="2">
    <source>
        <dbReference type="EMBL" id="AFL87967.1"/>
    </source>
</evidence>
<reference evidence="2 3" key="1">
    <citation type="submission" date="2012-06" db="EMBL/GenBank/DDBJ databases">
        <title>Complete genome of Terriglobus roseus DSM 18391.</title>
        <authorList>
            <consortium name="US DOE Joint Genome Institute (JGI-PGF)"/>
            <person name="Lucas S."/>
            <person name="Copeland A."/>
            <person name="Lapidus A."/>
            <person name="Glavina del Rio T."/>
            <person name="Dalin E."/>
            <person name="Tice H."/>
            <person name="Bruce D."/>
            <person name="Goodwin L."/>
            <person name="Pitluck S."/>
            <person name="Peters L."/>
            <person name="Mikhailova N."/>
            <person name="Munk A.C.C."/>
            <person name="Kyrpides N."/>
            <person name="Mavromatis K."/>
            <person name="Ivanova N."/>
            <person name="Brettin T."/>
            <person name="Detter J.C."/>
            <person name="Han C."/>
            <person name="Larimer F."/>
            <person name="Land M."/>
            <person name="Hauser L."/>
            <person name="Markowitz V."/>
            <person name="Cheng J.-F."/>
            <person name="Hugenholtz P."/>
            <person name="Woyke T."/>
            <person name="Wu D."/>
            <person name="Brambilla E."/>
            <person name="Klenk H.-P."/>
            <person name="Eisen J.A."/>
        </authorList>
    </citation>
    <scope>NUCLEOTIDE SEQUENCE [LARGE SCALE GENOMIC DNA]</scope>
    <source>
        <strain evidence="3">DSM 18391 / NRRL B-41598 / KBS 63</strain>
    </source>
</reference>
<organism evidence="2 3">
    <name type="scientific">Terriglobus roseus (strain DSM 18391 / NRRL B-41598 / KBS 63)</name>
    <dbReference type="NCBI Taxonomy" id="926566"/>
    <lineage>
        <taxon>Bacteria</taxon>
        <taxon>Pseudomonadati</taxon>
        <taxon>Acidobacteriota</taxon>
        <taxon>Terriglobia</taxon>
        <taxon>Terriglobales</taxon>
        <taxon>Acidobacteriaceae</taxon>
        <taxon>Terriglobus</taxon>
    </lineage>
</organism>
<name>I3ZFE9_TERRK</name>
<keyword evidence="1" id="KW-0732">Signal</keyword>
<dbReference type="EMBL" id="CP003379">
    <property type="protein sequence ID" value="AFL87967.1"/>
    <property type="molecule type" value="Genomic_DNA"/>
</dbReference>
<feature type="signal peptide" evidence="1">
    <location>
        <begin position="1"/>
        <end position="23"/>
    </location>
</feature>
<accession>I3ZFE9</accession>
<dbReference type="STRING" id="926566.Terro_1664"/>
<proteinExistence type="predicted"/>
<feature type="chain" id="PRO_5003684010" evidence="1">
    <location>
        <begin position="24"/>
        <end position="377"/>
    </location>
</feature>
<evidence type="ECO:0000313" key="3">
    <source>
        <dbReference type="Proteomes" id="UP000006056"/>
    </source>
</evidence>
<sequence>MNRFAHTLTIGLIASLLAAPLTAQTIAPPTTGLLVQYQYWPVQYVQWIGTELPYSMIELDVDATAKQPLYNVILTDRSSGKRIVYANSDALVANAKAQGEEAYQTQIAFDAPETTNVGATSTLRLSLVDGKPLQWRFVQGSDISEQGAGLTPLPQVPVPVLAYREQAAVAGEGTALQIGDKVSTAEVWTEISKPPYFVAYHGAISLSAHMTVLVPGKQTWTVVSAPTDLKAGQSWELDGDHGNHRTLRITRVEGSKFVITGSDRFATRTAFTMDCKRTGDSWSIDRVRFAPAVDGEKHFLAMTFTVPLTGSSAASTVDISVGRKAKVASANLALSGSQEDRTVTLRMQTPTWARGKGLIEETTTDAATLTTVSKLSH</sequence>
<dbReference type="KEGG" id="trs:Terro_1664"/>
<dbReference type="HOGENOM" id="CLU_767116_0_0_0"/>
<dbReference type="RefSeq" id="WP_014785536.1">
    <property type="nucleotide sequence ID" value="NC_018014.1"/>
</dbReference>
<dbReference type="AlphaFoldDB" id="I3ZFE9"/>
<dbReference type="OrthoDB" id="110906at2"/>
<protein>
    <submittedName>
        <fullName evidence="2">Uncharacterized protein</fullName>
    </submittedName>
</protein>
<gene>
    <name evidence="2" type="ordered locus">Terro_1664</name>
</gene>
<keyword evidence="3" id="KW-1185">Reference proteome</keyword>
<dbReference type="Proteomes" id="UP000006056">
    <property type="component" value="Chromosome"/>
</dbReference>